<sequence length="1036" mass="115607">MAASREDLTNIEFDNDWKCYCQQANEEMNEENMVAAIHHGDINHCSSLIDLPHSININQSRQFKETNSYKWWYYKQFDWTSTNKQVHLMFESYDNLNNGSISADIAGTIWLNNTKIFSGLFTSLTNSIDLSSKLLYSKNIDEQIQTNILVVCCSNSTLSRHARLILHGKIICATGQVNVSEEFSSRSKTQEQNENEIMDYTISLDDTNGRIGVLFKSKRKYKAPLKSISSSPQFVPYEQNERQINENKEELKDDLLIPRLAILILTVGTRGDVQPFIALGQALRAYGHRVRLATHETFRSFVRGNGLEFYPLGGDPVDLISFMVKNASIIPSMDSIMAGDVGKKRRTISDILASTWQACIANDDETDMPFTAEAIIANPPSFGHIHCAEKLQIPLHMVFTMPWTSTAAFPHPCSNIDNSTGSRKVINRYSYDVIEMLTWTGMRDIFNNFRKKTLGLSTLNTSQAISLLSDERVPHTYCWSPSLVPKPDDWGAHINVSGFFFLDLGTVYTNPPQDLLDFLQLNDDNHNQSKLSPPIYIGFGSIAGHDSRRILTIVIDALVQTGYRAVLSGLASDTDDLPPNIFRIGNVPHDWLFQHVSAVCHHGGAGTTAAGLRAGKPTIIVPFFGDQFFWGTVIAKNGAGPHPVPGKSITKDQLIEAFHFVHKPSTCTAAKCLRDSILQEDGCAAAVRAFHGNLPLKRMHSDLEPTFPACYRLDKYRMQISRPVAQVLVSAGVLEEAQLRLHVTREWQIKHDNHTHIMMHGLWEHSHKAISTMFLDTASDLKRTNSTDSINNKALVNVGTVAKGIGLGLGHLTIGTFAMYGELTDVLDRVPYLYDPYSSKARPRPIVIDFKSGAKAAGLTLWYGWKEGFTGMITQPRTGYKRHGILGGAAGSVIGAINMGIKPSSSILSSLTWLSRGIYASVRNVVETYQREGRRLPSGIFDVTSSLSTANNEEIQDANDKEFSSIAKTAANISGFHPKTCQNIIDEFEKIKVEHEQRRNSSWTKKLQPVSFPRSIKSKRASSVDKRVDLSRKDKD</sequence>
<evidence type="ECO:0008006" key="8">
    <source>
        <dbReference type="Google" id="ProtNLM"/>
    </source>
</evidence>
<dbReference type="CDD" id="cd03784">
    <property type="entry name" value="GT1_Gtf-like"/>
    <property type="match status" value="1"/>
</dbReference>
<evidence type="ECO:0000259" key="3">
    <source>
        <dbReference type="Pfam" id="PF03033"/>
    </source>
</evidence>
<feature type="compositionally biased region" description="Basic and acidic residues" evidence="2">
    <location>
        <begin position="1022"/>
        <end position="1036"/>
    </location>
</feature>
<feature type="domain" description="Erythromycin biosynthesis protein CIII-like C-terminal" evidence="4">
    <location>
        <begin position="571"/>
        <end position="678"/>
    </location>
</feature>
<dbReference type="EMBL" id="CAJNON010000078">
    <property type="protein sequence ID" value="CAF0927731.1"/>
    <property type="molecule type" value="Genomic_DNA"/>
</dbReference>
<organism evidence="5 7">
    <name type="scientific">Adineta steineri</name>
    <dbReference type="NCBI Taxonomy" id="433720"/>
    <lineage>
        <taxon>Eukaryota</taxon>
        <taxon>Metazoa</taxon>
        <taxon>Spiralia</taxon>
        <taxon>Gnathifera</taxon>
        <taxon>Rotifera</taxon>
        <taxon>Eurotatoria</taxon>
        <taxon>Bdelloidea</taxon>
        <taxon>Adinetida</taxon>
        <taxon>Adinetidae</taxon>
        <taxon>Adineta</taxon>
    </lineage>
</organism>
<dbReference type="FunFam" id="3.40.50.2000:FF:000009">
    <property type="entry name" value="Sterol 3-beta-glucosyltransferase UGT80A2"/>
    <property type="match status" value="1"/>
</dbReference>
<dbReference type="Pfam" id="PF03033">
    <property type="entry name" value="Glyco_transf_28"/>
    <property type="match status" value="1"/>
</dbReference>
<evidence type="ECO:0000256" key="1">
    <source>
        <dbReference type="ARBA" id="ARBA00022679"/>
    </source>
</evidence>
<dbReference type="Pfam" id="PF06722">
    <property type="entry name" value="EryCIII-like_C"/>
    <property type="match status" value="1"/>
</dbReference>
<feature type="domain" description="Glycosyltransferase family 28 N-terminal" evidence="3">
    <location>
        <begin position="262"/>
        <end position="410"/>
    </location>
</feature>
<dbReference type="Gene3D" id="2.60.120.260">
    <property type="entry name" value="Galactose-binding domain-like"/>
    <property type="match status" value="1"/>
</dbReference>
<name>A0A814BDF2_9BILA</name>
<dbReference type="InterPro" id="IPR010610">
    <property type="entry name" value="EryCIII-like_C"/>
</dbReference>
<dbReference type="SUPFAM" id="SSF49785">
    <property type="entry name" value="Galactose-binding domain-like"/>
    <property type="match status" value="1"/>
</dbReference>
<dbReference type="OrthoDB" id="5835829at2759"/>
<evidence type="ECO:0000256" key="2">
    <source>
        <dbReference type="SAM" id="MobiDB-lite"/>
    </source>
</evidence>
<accession>A0A814BDF2</accession>
<proteinExistence type="predicted"/>
<dbReference type="InterPro" id="IPR050426">
    <property type="entry name" value="Glycosyltransferase_28"/>
</dbReference>
<protein>
    <recommendedName>
        <fullName evidence="8">Glycosyltransferase family 28 N-terminal domain-containing protein</fullName>
    </recommendedName>
</protein>
<dbReference type="Gene3D" id="3.40.50.2000">
    <property type="entry name" value="Glycogen Phosphorylase B"/>
    <property type="match status" value="2"/>
</dbReference>
<gene>
    <name evidence="6" type="ORF">OKA104_LOCUS31779</name>
    <name evidence="5" type="ORF">VCS650_LOCUS10743</name>
</gene>
<evidence type="ECO:0000313" key="7">
    <source>
        <dbReference type="Proteomes" id="UP000663891"/>
    </source>
</evidence>
<evidence type="ECO:0000313" key="6">
    <source>
        <dbReference type="EMBL" id="CAF4034643.1"/>
    </source>
</evidence>
<keyword evidence="1" id="KW-0808">Transferase</keyword>
<feature type="region of interest" description="Disordered" evidence="2">
    <location>
        <begin position="998"/>
        <end position="1036"/>
    </location>
</feature>
<dbReference type="EMBL" id="CAJOAY010003677">
    <property type="protein sequence ID" value="CAF4034643.1"/>
    <property type="molecule type" value="Genomic_DNA"/>
</dbReference>
<dbReference type="GO" id="GO:0016906">
    <property type="term" value="F:sterol 3-beta-glucosyltransferase activity"/>
    <property type="evidence" value="ECO:0007669"/>
    <property type="project" value="UniProtKB-ARBA"/>
</dbReference>
<dbReference type="PANTHER" id="PTHR48050:SF13">
    <property type="entry name" value="STEROL 3-BETA-GLUCOSYLTRANSFERASE UGT80A2"/>
    <property type="match status" value="1"/>
</dbReference>
<comment type="caution">
    <text evidence="5">The sequence shown here is derived from an EMBL/GenBank/DDBJ whole genome shotgun (WGS) entry which is preliminary data.</text>
</comment>
<dbReference type="Proteomes" id="UP000663881">
    <property type="component" value="Unassembled WGS sequence"/>
</dbReference>
<dbReference type="InterPro" id="IPR008979">
    <property type="entry name" value="Galactose-bd-like_sf"/>
</dbReference>
<evidence type="ECO:0000259" key="4">
    <source>
        <dbReference type="Pfam" id="PF06722"/>
    </source>
</evidence>
<dbReference type="InterPro" id="IPR004276">
    <property type="entry name" value="GlycoTrans_28_N"/>
</dbReference>
<dbReference type="InterPro" id="IPR002213">
    <property type="entry name" value="UDP_glucos_trans"/>
</dbReference>
<evidence type="ECO:0000313" key="5">
    <source>
        <dbReference type="EMBL" id="CAF0927731.1"/>
    </source>
</evidence>
<dbReference type="Proteomes" id="UP000663891">
    <property type="component" value="Unassembled WGS sequence"/>
</dbReference>
<dbReference type="PANTHER" id="PTHR48050">
    <property type="entry name" value="STEROL 3-BETA-GLUCOSYLTRANSFERASE"/>
    <property type="match status" value="1"/>
</dbReference>
<dbReference type="GO" id="GO:0005975">
    <property type="term" value="P:carbohydrate metabolic process"/>
    <property type="evidence" value="ECO:0007669"/>
    <property type="project" value="InterPro"/>
</dbReference>
<dbReference type="SUPFAM" id="SSF53756">
    <property type="entry name" value="UDP-Glycosyltransferase/glycogen phosphorylase"/>
    <property type="match status" value="1"/>
</dbReference>
<reference evidence="5" key="1">
    <citation type="submission" date="2021-02" db="EMBL/GenBank/DDBJ databases">
        <authorList>
            <person name="Nowell W R."/>
        </authorList>
    </citation>
    <scope>NUCLEOTIDE SEQUENCE</scope>
</reference>
<dbReference type="AlphaFoldDB" id="A0A814BDF2"/>